<proteinExistence type="predicted"/>
<gene>
    <name evidence="2" type="ORF">GOOTI_202_00200</name>
</gene>
<dbReference type="EMBL" id="BAFB01000202">
    <property type="protein sequence ID" value="GAB36164.1"/>
    <property type="molecule type" value="Genomic_DNA"/>
</dbReference>
<dbReference type="Gene3D" id="1.10.30.50">
    <property type="match status" value="1"/>
</dbReference>
<reference evidence="2" key="1">
    <citation type="submission" date="2012-02" db="EMBL/GenBank/DDBJ databases">
        <title>Whole genome shotgun sequence of Gordonia otitidis NBRC 100426.</title>
        <authorList>
            <person name="Yoshida I."/>
            <person name="Hosoyama A."/>
            <person name="Tsuchikane K."/>
            <person name="Katsumata H."/>
            <person name="Yamazaki S."/>
            <person name="Fujita N."/>
        </authorList>
    </citation>
    <scope>NUCLEOTIDE SEQUENCE [LARGE SCALE GENOMIC DNA]</scope>
    <source>
        <strain evidence="2">NBRC 100426</strain>
    </source>
</reference>
<dbReference type="SMART" id="SM00507">
    <property type="entry name" value="HNHc"/>
    <property type="match status" value="1"/>
</dbReference>
<dbReference type="PANTHER" id="PTHR33877:SF2">
    <property type="entry name" value="OS07G0170200 PROTEIN"/>
    <property type="match status" value="1"/>
</dbReference>
<name>H5TRQ6_GORO1</name>
<dbReference type="InterPro" id="IPR029471">
    <property type="entry name" value="HNH_5"/>
</dbReference>
<evidence type="ECO:0000313" key="2">
    <source>
        <dbReference type="EMBL" id="GAB36164.1"/>
    </source>
</evidence>
<evidence type="ECO:0000313" key="3">
    <source>
        <dbReference type="Proteomes" id="UP000005038"/>
    </source>
</evidence>
<organism evidence="2 3">
    <name type="scientific">Gordonia otitidis (strain DSM 44809 / CCUG 52243 / JCM 12355 / NBRC 100426 / IFM 10032)</name>
    <dbReference type="NCBI Taxonomy" id="1108044"/>
    <lineage>
        <taxon>Bacteria</taxon>
        <taxon>Bacillati</taxon>
        <taxon>Actinomycetota</taxon>
        <taxon>Actinomycetes</taxon>
        <taxon>Mycobacteriales</taxon>
        <taxon>Gordoniaceae</taxon>
        <taxon>Gordonia</taxon>
    </lineage>
</organism>
<dbReference type="Pfam" id="PF14279">
    <property type="entry name" value="HNH_5"/>
    <property type="match status" value="1"/>
</dbReference>
<accession>H5TRQ6</accession>
<dbReference type="PANTHER" id="PTHR33877">
    <property type="entry name" value="SLL1193 PROTEIN"/>
    <property type="match status" value="1"/>
</dbReference>
<dbReference type="Proteomes" id="UP000005038">
    <property type="component" value="Unassembled WGS sequence"/>
</dbReference>
<dbReference type="RefSeq" id="WP_007240348.1">
    <property type="nucleotide sequence ID" value="NZ_BAFB01000202.1"/>
</dbReference>
<evidence type="ECO:0000259" key="1">
    <source>
        <dbReference type="SMART" id="SM00507"/>
    </source>
</evidence>
<dbReference type="AlphaFoldDB" id="H5TRQ6"/>
<feature type="domain" description="HNH nuclease" evidence="1">
    <location>
        <begin position="74"/>
        <end position="123"/>
    </location>
</feature>
<dbReference type="InterPro" id="IPR003615">
    <property type="entry name" value="HNH_nuc"/>
</dbReference>
<dbReference type="STRING" id="1108044.GOOTI_202_00200"/>
<sequence length="165" mass="18253">MTIFVTNAGLQILARVSWQRAATLLASGVARNMEGTPLVRTVQSPSLTLPIHKVVAIRRAAYRPFANKTIDSYASTDTIMRRDQWICAYCDGPADTVDHIVPQSRSGLSTFGNQVASCMTCNQFKASRTPREAGMQLRHAPFVYDPWAEDQKAVYQLFDLGAVTD</sequence>
<comment type="caution">
    <text evidence="2">The sequence shown here is derived from an EMBL/GenBank/DDBJ whole genome shotgun (WGS) entry which is preliminary data.</text>
</comment>
<protein>
    <recommendedName>
        <fullName evidence="1">HNH nuclease domain-containing protein</fullName>
    </recommendedName>
</protein>
<dbReference type="OrthoDB" id="9802901at2"/>
<keyword evidence="3" id="KW-1185">Reference proteome</keyword>
<dbReference type="InterPro" id="IPR052892">
    <property type="entry name" value="NA-targeting_endonuclease"/>
</dbReference>